<dbReference type="OrthoDB" id="1711006at2759"/>
<organism evidence="4 5">
    <name type="scientific">Chlorella vulgaris</name>
    <name type="common">Green alga</name>
    <dbReference type="NCBI Taxonomy" id="3077"/>
    <lineage>
        <taxon>Eukaryota</taxon>
        <taxon>Viridiplantae</taxon>
        <taxon>Chlorophyta</taxon>
        <taxon>core chlorophytes</taxon>
        <taxon>Trebouxiophyceae</taxon>
        <taxon>Chlorellales</taxon>
        <taxon>Chlorellaceae</taxon>
        <taxon>Chlorella clade</taxon>
        <taxon>Chlorella</taxon>
    </lineage>
</organism>
<dbReference type="Proteomes" id="UP001055712">
    <property type="component" value="Unassembled WGS sequence"/>
</dbReference>
<dbReference type="AlphaFoldDB" id="A0A9D4YXD4"/>
<keyword evidence="1" id="KW-0547">Nucleotide-binding</keyword>
<dbReference type="PROSITE" id="PS00109">
    <property type="entry name" value="PROTEIN_KINASE_TYR"/>
    <property type="match status" value="1"/>
</dbReference>
<feature type="region of interest" description="Disordered" evidence="2">
    <location>
        <begin position="66"/>
        <end position="85"/>
    </location>
</feature>
<dbReference type="Pfam" id="PF00069">
    <property type="entry name" value="Pkinase"/>
    <property type="match status" value="1"/>
</dbReference>
<protein>
    <recommendedName>
        <fullName evidence="3">Protein kinase domain-containing protein</fullName>
    </recommendedName>
</protein>
<comment type="caution">
    <text evidence="4">The sequence shown here is derived from an EMBL/GenBank/DDBJ whole genome shotgun (WGS) entry which is preliminary data.</text>
</comment>
<keyword evidence="5" id="KW-1185">Reference proteome</keyword>
<feature type="binding site" evidence="1">
    <location>
        <position position="247"/>
    </location>
    <ligand>
        <name>ATP</name>
        <dbReference type="ChEBI" id="CHEBI:30616"/>
    </ligand>
</feature>
<evidence type="ECO:0000313" key="5">
    <source>
        <dbReference type="Proteomes" id="UP001055712"/>
    </source>
</evidence>
<evidence type="ECO:0000313" key="4">
    <source>
        <dbReference type="EMBL" id="KAI3431776.1"/>
    </source>
</evidence>
<dbReference type="EMBL" id="SIDB01000006">
    <property type="protein sequence ID" value="KAI3431776.1"/>
    <property type="molecule type" value="Genomic_DNA"/>
</dbReference>
<feature type="domain" description="Protein kinase" evidence="3">
    <location>
        <begin position="220"/>
        <end position="530"/>
    </location>
</feature>
<dbReference type="InterPro" id="IPR051681">
    <property type="entry name" value="Ser/Thr_Kinases-Pseudokinases"/>
</dbReference>
<dbReference type="PANTHER" id="PTHR44329:SF214">
    <property type="entry name" value="PROTEIN KINASE DOMAIN-CONTAINING PROTEIN"/>
    <property type="match status" value="1"/>
</dbReference>
<dbReference type="InterPro" id="IPR011009">
    <property type="entry name" value="Kinase-like_dom_sf"/>
</dbReference>
<evidence type="ECO:0000259" key="3">
    <source>
        <dbReference type="PROSITE" id="PS50011"/>
    </source>
</evidence>
<sequence length="544" mass="57754">MGCCTSLPASKLAASKGAGKGPAGSAAAPPVSVAADRLPVVEPAAAAAALPLTSGASVPPLSWRHPAWAQHSSPPLPQRPSLQEPSLSLELQRAGGIDAQAPLRHVRHPSLPRAVDGDGPEAIRHQFLGGGIPSGDLSRPRMPATPQSAPDLPAYLGARPFTASSAGSTRTSCSTESGMRRLSDVSCLTRGSSFTHSTGGSGVQQPQPQDWVLPEELRGLTLGPMVGSGSFGRVFKGSWQSSTVAVKVLSTWVDPQSAESQTPLLEALLSTTLIHPNVVQTFNHALKVIDPAAQGQECWKGHEFEDELLLVHEPIVRTADKLQQQTWILQQYCDRGTLGDAIARGWPRNQRTRGGLDAIAAILATAQEIAAAMRYCHEQGVLHGDLTAGNVMLMGQPAAGPGQRDFTAKVGDFGLARIMDPGQHQLLTRTCGTIGYMPLERIQDSLLTKATDVYSFGVLCWEMLLGQRAWAGRQPVQILYARTTLKMQLAVPESVRCPPAFKALVEGCLNEDYKQRPSFDDIWSELGALLAAEQCAPAAAVAAT</sequence>
<accession>A0A9D4YXD4</accession>
<dbReference type="InterPro" id="IPR017441">
    <property type="entry name" value="Protein_kinase_ATP_BS"/>
</dbReference>
<name>A0A9D4YXD4_CHLVU</name>
<dbReference type="GO" id="GO:0004674">
    <property type="term" value="F:protein serine/threonine kinase activity"/>
    <property type="evidence" value="ECO:0007669"/>
    <property type="project" value="TreeGrafter"/>
</dbReference>
<dbReference type="PROSITE" id="PS50011">
    <property type="entry name" value="PROTEIN_KINASE_DOM"/>
    <property type="match status" value="1"/>
</dbReference>
<dbReference type="Gene3D" id="3.30.200.20">
    <property type="entry name" value="Phosphorylase Kinase, domain 1"/>
    <property type="match status" value="1"/>
</dbReference>
<dbReference type="PROSITE" id="PS00107">
    <property type="entry name" value="PROTEIN_KINASE_ATP"/>
    <property type="match status" value="1"/>
</dbReference>
<reference evidence="4" key="1">
    <citation type="journal article" date="2019" name="Plant J.">
        <title>Chlorella vulgaris genome assembly and annotation reveals the molecular basis for metabolic acclimation to high light conditions.</title>
        <authorList>
            <person name="Cecchin M."/>
            <person name="Marcolungo L."/>
            <person name="Rossato M."/>
            <person name="Girolomoni L."/>
            <person name="Cosentino E."/>
            <person name="Cuine S."/>
            <person name="Li-Beisson Y."/>
            <person name="Delledonne M."/>
            <person name="Ballottari M."/>
        </authorList>
    </citation>
    <scope>NUCLEOTIDE SEQUENCE</scope>
    <source>
        <strain evidence="4">211/11P</strain>
    </source>
</reference>
<evidence type="ECO:0000256" key="1">
    <source>
        <dbReference type="PROSITE-ProRule" id="PRU10141"/>
    </source>
</evidence>
<evidence type="ECO:0000256" key="2">
    <source>
        <dbReference type="SAM" id="MobiDB-lite"/>
    </source>
</evidence>
<dbReference type="GO" id="GO:0005524">
    <property type="term" value="F:ATP binding"/>
    <property type="evidence" value="ECO:0007669"/>
    <property type="project" value="UniProtKB-UniRule"/>
</dbReference>
<dbReference type="InterPro" id="IPR008266">
    <property type="entry name" value="Tyr_kinase_AS"/>
</dbReference>
<keyword evidence="1" id="KW-0067">ATP-binding</keyword>
<gene>
    <name evidence="4" type="ORF">D9Q98_010531</name>
</gene>
<proteinExistence type="predicted"/>
<dbReference type="PANTHER" id="PTHR44329">
    <property type="entry name" value="SERINE/THREONINE-PROTEIN KINASE TNNI3K-RELATED"/>
    <property type="match status" value="1"/>
</dbReference>
<dbReference type="Gene3D" id="1.10.510.10">
    <property type="entry name" value="Transferase(Phosphotransferase) domain 1"/>
    <property type="match status" value="1"/>
</dbReference>
<dbReference type="SUPFAM" id="SSF56112">
    <property type="entry name" value="Protein kinase-like (PK-like)"/>
    <property type="match status" value="1"/>
</dbReference>
<feature type="region of interest" description="Disordered" evidence="2">
    <location>
        <begin position="132"/>
        <end position="153"/>
    </location>
</feature>
<dbReference type="InterPro" id="IPR000719">
    <property type="entry name" value="Prot_kinase_dom"/>
</dbReference>
<reference evidence="4" key="2">
    <citation type="submission" date="2020-11" db="EMBL/GenBank/DDBJ databases">
        <authorList>
            <person name="Cecchin M."/>
            <person name="Marcolungo L."/>
            <person name="Rossato M."/>
            <person name="Girolomoni L."/>
            <person name="Cosentino E."/>
            <person name="Cuine S."/>
            <person name="Li-Beisson Y."/>
            <person name="Delledonne M."/>
            <person name="Ballottari M."/>
        </authorList>
    </citation>
    <scope>NUCLEOTIDE SEQUENCE</scope>
    <source>
        <strain evidence="4">211/11P</strain>
        <tissue evidence="4">Whole cell</tissue>
    </source>
</reference>